<dbReference type="InterPro" id="IPR052164">
    <property type="entry name" value="Anthracycline_SecMetBiosynth"/>
</dbReference>
<dbReference type="Gene3D" id="3.10.180.10">
    <property type="entry name" value="2,3-Dihydroxybiphenyl 1,2-Dioxygenase, domain 1"/>
    <property type="match status" value="2"/>
</dbReference>
<dbReference type="CDD" id="cd07247">
    <property type="entry name" value="SgaA_N_like"/>
    <property type="match status" value="2"/>
</dbReference>
<dbReference type="PANTHER" id="PTHR33993:SF10">
    <property type="entry name" value="CONSERVED PROTEIN"/>
    <property type="match status" value="1"/>
</dbReference>
<dbReference type="InterPro" id="IPR029068">
    <property type="entry name" value="Glyas_Bleomycin-R_OHBP_Dase"/>
</dbReference>
<sequence length="262" mass="27083">MLTTDFPAGSPCWVDLGSPDPAAAAAFYGTVFGWTFQSAGPEAGGYGFLQLDGRTVAAVGPLTEEGAHSAWTTYFRTPDAEATATAVEQAGGTVRVAAFDVMDAGRMAQLTDPQGAQFAVWQPGSVSGLDAVSEDGALIWIELHTGAVDAGFDFYRKVFGWRSEDFPAPGMTYKVLSSAEGGDLQATSFGGIAPVMDAAQPAAWTPYFGSSDVDAVVARATGAGATVLMGPESVPDVGRLAWLADPFGAPFALIKGEPPKET</sequence>
<accession>A0ABW0WUR9</accession>
<evidence type="ECO:0000313" key="2">
    <source>
        <dbReference type="EMBL" id="MFC5662007.1"/>
    </source>
</evidence>
<dbReference type="Proteomes" id="UP001595975">
    <property type="component" value="Unassembled WGS sequence"/>
</dbReference>
<dbReference type="Pfam" id="PF00903">
    <property type="entry name" value="Glyoxalase"/>
    <property type="match status" value="2"/>
</dbReference>
<organism evidence="2 3">
    <name type="scientific">Kitasatospora misakiensis</name>
    <dbReference type="NCBI Taxonomy" id="67330"/>
    <lineage>
        <taxon>Bacteria</taxon>
        <taxon>Bacillati</taxon>
        <taxon>Actinomycetota</taxon>
        <taxon>Actinomycetes</taxon>
        <taxon>Kitasatosporales</taxon>
        <taxon>Streptomycetaceae</taxon>
        <taxon>Kitasatospora</taxon>
    </lineage>
</organism>
<feature type="domain" description="VOC" evidence="1">
    <location>
        <begin position="137"/>
        <end position="256"/>
    </location>
</feature>
<keyword evidence="3" id="KW-1185">Reference proteome</keyword>
<gene>
    <name evidence="2" type="ORF">ACFP3U_03315</name>
</gene>
<evidence type="ECO:0000313" key="3">
    <source>
        <dbReference type="Proteomes" id="UP001595975"/>
    </source>
</evidence>
<name>A0ABW0WUR9_9ACTN</name>
<protein>
    <submittedName>
        <fullName evidence="2">VOC family protein</fullName>
    </submittedName>
</protein>
<comment type="caution">
    <text evidence="2">The sequence shown here is derived from an EMBL/GenBank/DDBJ whole genome shotgun (WGS) entry which is preliminary data.</text>
</comment>
<dbReference type="InterPro" id="IPR037523">
    <property type="entry name" value="VOC_core"/>
</dbReference>
<dbReference type="EMBL" id="JBHSOF010000002">
    <property type="protein sequence ID" value="MFC5662007.1"/>
    <property type="molecule type" value="Genomic_DNA"/>
</dbReference>
<dbReference type="RefSeq" id="WP_380223596.1">
    <property type="nucleotide sequence ID" value="NZ_JBHSOF010000002.1"/>
</dbReference>
<dbReference type="PROSITE" id="PS51819">
    <property type="entry name" value="VOC"/>
    <property type="match status" value="2"/>
</dbReference>
<dbReference type="SUPFAM" id="SSF54593">
    <property type="entry name" value="Glyoxalase/Bleomycin resistance protein/Dihydroxybiphenyl dioxygenase"/>
    <property type="match status" value="2"/>
</dbReference>
<feature type="domain" description="VOC" evidence="1">
    <location>
        <begin position="10"/>
        <end position="123"/>
    </location>
</feature>
<dbReference type="PANTHER" id="PTHR33993">
    <property type="entry name" value="GLYOXALASE-RELATED"/>
    <property type="match status" value="1"/>
</dbReference>
<proteinExistence type="predicted"/>
<dbReference type="InterPro" id="IPR004360">
    <property type="entry name" value="Glyas_Fos-R_dOase_dom"/>
</dbReference>
<reference evidence="3" key="1">
    <citation type="journal article" date="2019" name="Int. J. Syst. Evol. Microbiol.">
        <title>The Global Catalogue of Microorganisms (GCM) 10K type strain sequencing project: providing services to taxonomists for standard genome sequencing and annotation.</title>
        <authorList>
            <consortium name="The Broad Institute Genomics Platform"/>
            <consortium name="The Broad Institute Genome Sequencing Center for Infectious Disease"/>
            <person name="Wu L."/>
            <person name="Ma J."/>
        </authorList>
    </citation>
    <scope>NUCLEOTIDE SEQUENCE [LARGE SCALE GENOMIC DNA]</scope>
    <source>
        <strain evidence="3">CGMCC 4.1437</strain>
    </source>
</reference>
<evidence type="ECO:0000259" key="1">
    <source>
        <dbReference type="PROSITE" id="PS51819"/>
    </source>
</evidence>